<evidence type="ECO:0000256" key="1">
    <source>
        <dbReference type="SAM" id="MobiDB-lite"/>
    </source>
</evidence>
<accession>A0A3B1ACG0</accession>
<feature type="region of interest" description="Disordered" evidence="1">
    <location>
        <begin position="250"/>
        <end position="282"/>
    </location>
</feature>
<proteinExistence type="predicted"/>
<name>A0A3B1ACG0_9ZZZZ</name>
<feature type="non-terminal residue" evidence="2">
    <location>
        <position position="1"/>
    </location>
</feature>
<dbReference type="EMBL" id="UOFV01000405">
    <property type="protein sequence ID" value="VAX03519.1"/>
    <property type="molecule type" value="Genomic_DNA"/>
</dbReference>
<dbReference type="AlphaFoldDB" id="A0A3B1ACG0"/>
<organism evidence="2">
    <name type="scientific">hydrothermal vent metagenome</name>
    <dbReference type="NCBI Taxonomy" id="652676"/>
    <lineage>
        <taxon>unclassified sequences</taxon>
        <taxon>metagenomes</taxon>
        <taxon>ecological metagenomes</taxon>
    </lineage>
</organism>
<protein>
    <submittedName>
        <fullName evidence="2">Uncharacterized protein</fullName>
    </submittedName>
</protein>
<sequence length="348" mass="39004">GAFPEYVGFEMKNVNIDVDSEIFVMLDDMQAQSIESQTPEDPLLIERMDALGCGDVKKFGINEFSAMGYNLLNLSVAVNVKFEQESGQVNVEVRIKDSDLYSVGFTIQARLDLNQMKSVGLQPAEPEISKLKIEYNDTGYHKLRNRYCAQQNRGSIEQYIDANIVQLAAELGAVFPKKAMDDYRRFMTSGGRFTVSLNPAESTLLSGLEFYETADILDILGMEIVINGSNVDFSQIEWDATTGKTTARKNNTSNVRRGGRSSNPTVARVSPPAKAGSVKTREYRKVRKSQLSRYIGKNIQVETSIGKRRQGQLESVDDERIRILMKFGNGEFSFPVKLEDILQAKVYL</sequence>
<evidence type="ECO:0000313" key="2">
    <source>
        <dbReference type="EMBL" id="VAX03519.1"/>
    </source>
</evidence>
<feature type="compositionally biased region" description="Polar residues" evidence="1">
    <location>
        <begin position="250"/>
        <end position="265"/>
    </location>
</feature>
<gene>
    <name evidence="2" type="ORF">MNBD_GAMMA19-1688</name>
</gene>
<reference evidence="2" key="1">
    <citation type="submission" date="2018-06" db="EMBL/GenBank/DDBJ databases">
        <authorList>
            <person name="Zhirakovskaya E."/>
        </authorList>
    </citation>
    <scope>NUCLEOTIDE SEQUENCE</scope>
</reference>